<dbReference type="GO" id="GO:0005886">
    <property type="term" value="C:plasma membrane"/>
    <property type="evidence" value="ECO:0007669"/>
    <property type="project" value="UniProtKB-SubCell"/>
</dbReference>
<evidence type="ECO:0000256" key="7">
    <source>
        <dbReference type="RuleBase" id="RU363032"/>
    </source>
</evidence>
<dbReference type="EMBL" id="CP025066">
    <property type="protein sequence ID" value="AUX09026.1"/>
    <property type="molecule type" value="Genomic_DNA"/>
</dbReference>
<keyword evidence="4 7" id="KW-0812">Transmembrane</keyword>
<dbReference type="PANTHER" id="PTHR43227:SF7">
    <property type="entry name" value="ARABINOOLIGOSACCHARIDES TRANSPORT SYSTEM PERMEASE PROTEIN ARAP"/>
    <property type="match status" value="1"/>
</dbReference>
<dbReference type="AlphaFoldDB" id="A0A343TIV4"/>
<evidence type="ECO:0000256" key="6">
    <source>
        <dbReference type="ARBA" id="ARBA00023136"/>
    </source>
</evidence>
<organism evidence="9 10">
    <name type="scientific">Halalkaliarchaeum desulfuricum</name>
    <dbReference type="NCBI Taxonomy" id="2055893"/>
    <lineage>
        <taxon>Archaea</taxon>
        <taxon>Methanobacteriati</taxon>
        <taxon>Methanobacteriota</taxon>
        <taxon>Stenosarchaea group</taxon>
        <taxon>Halobacteria</taxon>
        <taxon>Halobacteriales</taxon>
        <taxon>Haloferacaceae</taxon>
        <taxon>Halalkaliarchaeum</taxon>
    </lineage>
</organism>
<dbReference type="GO" id="GO:0055085">
    <property type="term" value="P:transmembrane transport"/>
    <property type="evidence" value="ECO:0007669"/>
    <property type="project" value="InterPro"/>
</dbReference>
<comment type="similarity">
    <text evidence="7">Belongs to the binding-protein-dependent transport system permease family.</text>
</comment>
<dbReference type="RefSeq" id="WP_119816936.1">
    <property type="nucleotide sequence ID" value="NZ_CP025066.1"/>
</dbReference>
<dbReference type="InterPro" id="IPR000515">
    <property type="entry name" value="MetI-like"/>
</dbReference>
<evidence type="ECO:0000259" key="8">
    <source>
        <dbReference type="PROSITE" id="PS50928"/>
    </source>
</evidence>
<proteinExistence type="inferred from homology"/>
<feature type="transmembrane region" description="Helical" evidence="7">
    <location>
        <begin position="28"/>
        <end position="51"/>
    </location>
</feature>
<dbReference type="InterPro" id="IPR035906">
    <property type="entry name" value="MetI-like_sf"/>
</dbReference>
<protein>
    <submittedName>
        <fullName evidence="9">ABC-type sugar transport system, permease component</fullName>
    </submittedName>
</protein>
<sequence length="343" mass="37690">MASSTAGGKAALERVGESVPFTRRDWGLLLVVPGVILFSSFMLYPIFYLFYISLTDATFAGSVIGGGAELTGLDNYVKLLTDSQFWTSMSVTWLFVAVSLVIKVFVSVGIALLLNHARVAGKRYMRAIVIVPLGFPAIFTITIWRGMFSDARFGVFNVVLGRYNELVQWIVSGIDAAVFFASVSAPQALLVDIPIGFLSGRWEAFFAYVVTEVWLAYPFMVIIIVSALQDVPRELNEAAMVDGAGYLHRFVNVTLPAIKRPVLFASILTGATSFQQFLIPWVFNQGGPARQNELIIVYGYREAITFNEFGLSAAILIIAIAFIGVFMYFAVKYGRLAEGVDDS</sequence>
<keyword evidence="3" id="KW-1003">Cell membrane</keyword>
<evidence type="ECO:0000256" key="5">
    <source>
        <dbReference type="ARBA" id="ARBA00022989"/>
    </source>
</evidence>
<feature type="transmembrane region" description="Helical" evidence="7">
    <location>
        <begin position="309"/>
        <end position="331"/>
    </location>
</feature>
<keyword evidence="6 7" id="KW-0472">Membrane</keyword>
<keyword evidence="9" id="KW-0762">Sugar transport</keyword>
<feature type="transmembrane region" description="Helical" evidence="7">
    <location>
        <begin position="93"/>
        <end position="115"/>
    </location>
</feature>
<comment type="subcellular location">
    <subcellularLocation>
        <location evidence="1 7">Cell membrane</location>
        <topology evidence="1 7">Multi-pass membrane protein</topology>
    </subcellularLocation>
</comment>
<dbReference type="Proteomes" id="UP000263012">
    <property type="component" value="Chromosome"/>
</dbReference>
<evidence type="ECO:0000313" key="9">
    <source>
        <dbReference type="EMBL" id="AUX09026.1"/>
    </source>
</evidence>
<evidence type="ECO:0000256" key="4">
    <source>
        <dbReference type="ARBA" id="ARBA00022692"/>
    </source>
</evidence>
<accession>A0A343TIV4</accession>
<feature type="transmembrane region" description="Helical" evidence="7">
    <location>
        <begin position="127"/>
        <end position="147"/>
    </location>
</feature>
<dbReference type="CDD" id="cd06261">
    <property type="entry name" value="TM_PBP2"/>
    <property type="match status" value="1"/>
</dbReference>
<dbReference type="KEGG" id="hdf:AArcSl_1395"/>
<feature type="domain" description="ABC transmembrane type-1" evidence="8">
    <location>
        <begin position="89"/>
        <end position="330"/>
    </location>
</feature>
<reference evidence="10" key="1">
    <citation type="submission" date="2017-11" db="EMBL/GenBank/DDBJ databases">
        <title>Phenotypic and genomic properties of facultatively anaerobic sulfur-reducing natronoarchaea from hypersaline soda lakes.</title>
        <authorList>
            <person name="Sorokin D.Y."/>
            <person name="Kublanov I.V."/>
            <person name="Roman P."/>
            <person name="Sinninghe Damste J.S."/>
            <person name="Golyshin P.N."/>
            <person name="Rojo D."/>
            <person name="Ciordia S."/>
            <person name="Mena M.D.C."/>
            <person name="Ferrer M."/>
            <person name="Messina E."/>
            <person name="Smedile F."/>
            <person name="La Spada G."/>
            <person name="La Cono V."/>
            <person name="Yakimov M.M."/>
        </authorList>
    </citation>
    <scope>NUCLEOTIDE SEQUENCE [LARGE SCALE GENOMIC DNA]</scope>
    <source>
        <strain evidence="10">AArc-Sl</strain>
    </source>
</reference>
<keyword evidence="2 7" id="KW-0813">Transport</keyword>
<evidence type="ECO:0000313" key="10">
    <source>
        <dbReference type="Proteomes" id="UP000263012"/>
    </source>
</evidence>
<keyword evidence="5 7" id="KW-1133">Transmembrane helix</keyword>
<gene>
    <name evidence="9" type="primary">malF2</name>
    <name evidence="9" type="ORF">AArcSl_1395</name>
</gene>
<dbReference type="OrthoDB" id="18784at2157"/>
<dbReference type="SUPFAM" id="SSF161098">
    <property type="entry name" value="MetI-like"/>
    <property type="match status" value="1"/>
</dbReference>
<dbReference type="InterPro" id="IPR050809">
    <property type="entry name" value="UgpAE/MalFG_permease"/>
</dbReference>
<dbReference type="Pfam" id="PF00528">
    <property type="entry name" value="BPD_transp_1"/>
    <property type="match status" value="1"/>
</dbReference>
<dbReference type="Gene3D" id="1.10.3720.10">
    <property type="entry name" value="MetI-like"/>
    <property type="match status" value="1"/>
</dbReference>
<evidence type="ECO:0000256" key="3">
    <source>
        <dbReference type="ARBA" id="ARBA00022475"/>
    </source>
</evidence>
<feature type="transmembrane region" description="Helical" evidence="7">
    <location>
        <begin position="205"/>
        <end position="228"/>
    </location>
</feature>
<evidence type="ECO:0000256" key="1">
    <source>
        <dbReference type="ARBA" id="ARBA00004651"/>
    </source>
</evidence>
<name>A0A343TIV4_9EURY</name>
<keyword evidence="10" id="KW-1185">Reference proteome</keyword>
<feature type="transmembrane region" description="Helical" evidence="7">
    <location>
        <begin position="167"/>
        <end position="193"/>
    </location>
</feature>
<dbReference type="GeneID" id="37877744"/>
<dbReference type="PROSITE" id="PS50928">
    <property type="entry name" value="ABC_TM1"/>
    <property type="match status" value="1"/>
</dbReference>
<evidence type="ECO:0000256" key="2">
    <source>
        <dbReference type="ARBA" id="ARBA00022448"/>
    </source>
</evidence>
<dbReference type="PANTHER" id="PTHR43227">
    <property type="entry name" value="BLL4140 PROTEIN"/>
    <property type="match status" value="1"/>
</dbReference>